<proteinExistence type="predicted"/>
<comment type="caution">
    <text evidence="1">The sequence shown here is derived from an EMBL/GenBank/DDBJ whole genome shotgun (WGS) entry which is preliminary data.</text>
</comment>
<dbReference type="Proteomes" id="UP000535415">
    <property type="component" value="Unassembled WGS sequence"/>
</dbReference>
<keyword evidence="2" id="KW-1185">Reference proteome</keyword>
<dbReference type="AlphaFoldDB" id="A0A7W9BLB3"/>
<dbReference type="EMBL" id="JACIJM010000005">
    <property type="protein sequence ID" value="MBB5722565.1"/>
    <property type="molecule type" value="Genomic_DNA"/>
</dbReference>
<evidence type="ECO:0000313" key="1">
    <source>
        <dbReference type="EMBL" id="MBB5722565.1"/>
    </source>
</evidence>
<dbReference type="InterPro" id="IPR008620">
    <property type="entry name" value="FixH"/>
</dbReference>
<gene>
    <name evidence="1" type="ORF">FHS72_002191</name>
</gene>
<organism evidence="1 2">
    <name type="scientific">Yoonia ponticola</name>
    <dbReference type="NCBI Taxonomy" id="1524255"/>
    <lineage>
        <taxon>Bacteria</taxon>
        <taxon>Pseudomonadati</taxon>
        <taxon>Pseudomonadota</taxon>
        <taxon>Alphaproteobacteria</taxon>
        <taxon>Rhodobacterales</taxon>
        <taxon>Paracoccaceae</taxon>
        <taxon>Yoonia</taxon>
    </lineage>
</organism>
<sequence>MTATTGKPLTGRKVLLIMCSAFAVIIGVNLTLAYKAVSTFPGLETKNSYVSSQTFDANRAAQEALNWDVAAFVEAGQLRLSIMQDGVPVVVDIQSAVLGRATNVAQDQTPVLAFDGQHYVAPVSLAKGNWNLRLVALAEDGTTFQQRIIVRTQE</sequence>
<name>A0A7W9BLB3_9RHOB</name>
<protein>
    <submittedName>
        <fullName evidence="1">Nitrogen fixation protein FixH</fullName>
    </submittedName>
</protein>
<evidence type="ECO:0000313" key="2">
    <source>
        <dbReference type="Proteomes" id="UP000535415"/>
    </source>
</evidence>
<dbReference type="RefSeq" id="WP_425511119.1">
    <property type="nucleotide sequence ID" value="NZ_JACIJM010000005.1"/>
</dbReference>
<dbReference type="Pfam" id="PF05751">
    <property type="entry name" value="FixH"/>
    <property type="match status" value="1"/>
</dbReference>
<reference evidence="1 2" key="1">
    <citation type="submission" date="2020-08" db="EMBL/GenBank/DDBJ databases">
        <title>Genomic Encyclopedia of Type Strains, Phase IV (KMG-IV): sequencing the most valuable type-strain genomes for metagenomic binning, comparative biology and taxonomic classification.</title>
        <authorList>
            <person name="Goeker M."/>
        </authorList>
    </citation>
    <scope>NUCLEOTIDE SEQUENCE [LARGE SCALE GENOMIC DNA]</scope>
    <source>
        <strain evidence="1 2">DSM 101064</strain>
    </source>
</reference>
<accession>A0A7W9BLB3</accession>